<keyword evidence="2" id="KW-0479">Metal-binding</keyword>
<organism evidence="5 6">
    <name type="scientific">Sphaeroforma arctica JP610</name>
    <dbReference type="NCBI Taxonomy" id="667725"/>
    <lineage>
        <taxon>Eukaryota</taxon>
        <taxon>Ichthyosporea</taxon>
        <taxon>Ichthyophonida</taxon>
        <taxon>Sphaeroforma</taxon>
    </lineage>
</organism>
<comment type="similarity">
    <text evidence="1">Belongs to the cytochrome P450 family.</text>
</comment>
<keyword evidence="3" id="KW-0560">Oxidoreductase</keyword>
<reference evidence="5 6" key="1">
    <citation type="submission" date="2011-02" db="EMBL/GenBank/DDBJ databases">
        <title>The Genome Sequence of Sphaeroforma arctica JP610.</title>
        <authorList>
            <consortium name="The Broad Institute Genome Sequencing Platform"/>
            <person name="Russ C."/>
            <person name="Cuomo C."/>
            <person name="Young S.K."/>
            <person name="Zeng Q."/>
            <person name="Gargeya S."/>
            <person name="Alvarado L."/>
            <person name="Berlin A."/>
            <person name="Chapman S.B."/>
            <person name="Chen Z."/>
            <person name="Freedman E."/>
            <person name="Gellesch M."/>
            <person name="Goldberg J."/>
            <person name="Griggs A."/>
            <person name="Gujja S."/>
            <person name="Heilman E."/>
            <person name="Heiman D."/>
            <person name="Howarth C."/>
            <person name="Mehta T."/>
            <person name="Neiman D."/>
            <person name="Pearson M."/>
            <person name="Roberts A."/>
            <person name="Saif S."/>
            <person name="Shea T."/>
            <person name="Shenoy N."/>
            <person name="Sisk P."/>
            <person name="Stolte C."/>
            <person name="Sykes S."/>
            <person name="White J."/>
            <person name="Yandava C."/>
            <person name="Burger G."/>
            <person name="Gray M.W."/>
            <person name="Holland P.W.H."/>
            <person name="King N."/>
            <person name="Lang F.B.F."/>
            <person name="Roger A.J."/>
            <person name="Ruiz-Trillo I."/>
            <person name="Haas B."/>
            <person name="Nusbaum C."/>
            <person name="Birren B."/>
        </authorList>
    </citation>
    <scope>NUCLEOTIDE SEQUENCE [LARGE SCALE GENOMIC DNA]</scope>
    <source>
        <strain evidence="5 6">JP610</strain>
    </source>
</reference>
<dbReference type="GeneID" id="25911335"/>
<dbReference type="PANTHER" id="PTHR24296">
    <property type="entry name" value="CYTOCHROME P450"/>
    <property type="match status" value="1"/>
</dbReference>
<dbReference type="GO" id="GO:0004497">
    <property type="term" value="F:monooxygenase activity"/>
    <property type="evidence" value="ECO:0007669"/>
    <property type="project" value="InterPro"/>
</dbReference>
<keyword evidence="6" id="KW-1185">Reference proteome</keyword>
<protein>
    <recommendedName>
        <fullName evidence="7">Cytochrome P450</fullName>
    </recommendedName>
</protein>
<dbReference type="GO" id="GO:0020037">
    <property type="term" value="F:heme binding"/>
    <property type="evidence" value="ECO:0007669"/>
    <property type="project" value="InterPro"/>
</dbReference>
<dbReference type="Gene3D" id="1.10.630.10">
    <property type="entry name" value="Cytochrome P450"/>
    <property type="match status" value="1"/>
</dbReference>
<evidence type="ECO:0000256" key="1">
    <source>
        <dbReference type="ARBA" id="ARBA00010617"/>
    </source>
</evidence>
<evidence type="ECO:0000256" key="3">
    <source>
        <dbReference type="ARBA" id="ARBA00023002"/>
    </source>
</evidence>
<dbReference type="AlphaFoldDB" id="A0A0L0FIW0"/>
<accession>A0A0L0FIW0</accession>
<evidence type="ECO:0000256" key="4">
    <source>
        <dbReference type="ARBA" id="ARBA00023004"/>
    </source>
</evidence>
<dbReference type="InterPro" id="IPR001128">
    <property type="entry name" value="Cyt_P450"/>
</dbReference>
<dbReference type="Proteomes" id="UP000054560">
    <property type="component" value="Unassembled WGS sequence"/>
</dbReference>
<dbReference type="OrthoDB" id="1938411at2759"/>
<dbReference type="EMBL" id="KQ243003">
    <property type="protein sequence ID" value="KNC76685.1"/>
    <property type="molecule type" value="Genomic_DNA"/>
</dbReference>
<sequence>MLDESILAMGCETLQYLFRDWFGEGIFAVDGHQWKVQRKTSSHIFTTKSLREEMAPVFVDHIEEGVRTLGKAADSGEVVNITQFFLNLTMNTFGQIAFGVDLS</sequence>
<dbReference type="SUPFAM" id="SSF48264">
    <property type="entry name" value="Cytochrome P450"/>
    <property type="match status" value="1"/>
</dbReference>
<proteinExistence type="inferred from homology"/>
<name>A0A0L0FIW0_9EUKA</name>
<evidence type="ECO:0000313" key="6">
    <source>
        <dbReference type="Proteomes" id="UP000054560"/>
    </source>
</evidence>
<dbReference type="Pfam" id="PF00067">
    <property type="entry name" value="p450"/>
    <property type="match status" value="1"/>
</dbReference>
<dbReference type="RefSeq" id="XP_014150587.1">
    <property type="nucleotide sequence ID" value="XM_014295112.1"/>
</dbReference>
<dbReference type="InterPro" id="IPR036396">
    <property type="entry name" value="Cyt_P450_sf"/>
</dbReference>
<evidence type="ECO:0008006" key="7">
    <source>
        <dbReference type="Google" id="ProtNLM"/>
    </source>
</evidence>
<keyword evidence="4" id="KW-0408">Iron</keyword>
<evidence type="ECO:0000256" key="2">
    <source>
        <dbReference type="ARBA" id="ARBA00022723"/>
    </source>
</evidence>
<evidence type="ECO:0000313" key="5">
    <source>
        <dbReference type="EMBL" id="KNC76685.1"/>
    </source>
</evidence>
<gene>
    <name evidence="5" type="ORF">SARC_10831</name>
</gene>
<dbReference type="GO" id="GO:0016705">
    <property type="term" value="F:oxidoreductase activity, acting on paired donors, with incorporation or reduction of molecular oxygen"/>
    <property type="evidence" value="ECO:0007669"/>
    <property type="project" value="InterPro"/>
</dbReference>
<dbReference type="STRING" id="667725.A0A0L0FIW0"/>
<dbReference type="GO" id="GO:0005506">
    <property type="term" value="F:iron ion binding"/>
    <property type="evidence" value="ECO:0007669"/>
    <property type="project" value="InterPro"/>
</dbReference>